<comment type="caution">
    <text evidence="8">The sequence shown here is derived from an EMBL/GenBank/DDBJ whole genome shotgun (WGS) entry which is preliminary data.</text>
</comment>
<name>A0ABT1VT10_9PROT</name>
<accession>A0ABT1VT10</accession>
<dbReference type="Pfam" id="PF11821">
    <property type="entry name" value="ActD"/>
    <property type="match status" value="1"/>
</dbReference>
<keyword evidence="9" id="KW-1185">Reference proteome</keyword>
<dbReference type="RefSeq" id="WP_422918223.1">
    <property type="nucleotide sequence ID" value="NZ_JAMZEJ010000001.1"/>
</dbReference>
<feature type="transmembrane region" description="Helical" evidence="7">
    <location>
        <begin position="39"/>
        <end position="63"/>
    </location>
</feature>
<gene>
    <name evidence="8" type="ORF">NFI88_01350</name>
</gene>
<feature type="transmembrane region" description="Helical" evidence="7">
    <location>
        <begin position="375"/>
        <end position="393"/>
    </location>
</feature>
<evidence type="ECO:0000256" key="2">
    <source>
        <dbReference type="ARBA" id="ARBA00008929"/>
    </source>
</evidence>
<sequence length="673" mass="72691">MPDDLSARLPPFLLDPREDYASVERRIARVAFDHPGWRGWWIAMTVAVGLLGVLAVSVGWLLIEGVGVWGNNIPVTWALDIVSYDWWIGIATGAFALSAASLLLGSAARSALSRIAETIAVMATVSAGIYPIIHLGRPWFFFWNLPYPNTLLLWPQFRSPLVWDAFDIVSFLGVAVSFWFVGMLPDLATLRDAAITRAREALRRAPAEARHEAPAQHGMAYVTAARLVRRAHLYGIAALGWRGSAAHWQRWAQCYRTVALFGLFTVVSLQTGAAVMYAGTVEPGWHDTMLPAEFVAGALLQGVAAVTAGAVVLRWCFGLDGLITPRHLSLLGGLMLALGLLDLYCHAASSFAVAIGTNSFEHQADARRLHGPHGWAFWGVLALAFAPVQLFWFRRCRIAPVMLLGVSLCVLAGCWCDHFVTIVDTLQHDFLPSSAQLYAIGIWGAATFLGSTGLVLSGLLLAVRYLPVLSILGTRYHLAPVGRRSNAPGPKEDGGDAPLWGVSAEFDQAGDAIAAATALRRQRLGRVDLYSPVPLSDAPDALALGSRPVWLIGIAAALLGGIGTFTMCAYATGIDYVFLIGGRPRFSWPSFVVPSLSFATVSGAVAMLLAMLVLNRLPRLNHPAFNIPGFEAATDDRFFVSVEADGDRFDPRAVEAALRMLAGRPISVARVPR</sequence>
<dbReference type="InterPro" id="IPR021776">
    <property type="entry name" value="ActD"/>
</dbReference>
<evidence type="ECO:0000256" key="7">
    <source>
        <dbReference type="SAM" id="Phobius"/>
    </source>
</evidence>
<evidence type="ECO:0000313" key="9">
    <source>
        <dbReference type="Proteomes" id="UP001524547"/>
    </source>
</evidence>
<comment type="subcellular location">
    <subcellularLocation>
        <location evidence="1">Cell membrane</location>
        <topology evidence="1">Multi-pass membrane protein</topology>
    </subcellularLocation>
</comment>
<feature type="transmembrane region" description="Helical" evidence="7">
    <location>
        <begin position="329"/>
        <end position="355"/>
    </location>
</feature>
<dbReference type="PANTHER" id="PTHR43044:SF2">
    <property type="entry name" value="POLYSULPHIDE REDUCTASE NRFD"/>
    <property type="match status" value="1"/>
</dbReference>
<reference evidence="8 9" key="1">
    <citation type="submission" date="2022-06" db="EMBL/GenBank/DDBJ databases">
        <title>Rhizosaccharibacter gen. nov. sp. nov. KSS12, endophytic bacteria isolated from sugarcane.</title>
        <authorList>
            <person name="Pitiwittayakul N."/>
        </authorList>
    </citation>
    <scope>NUCLEOTIDE SEQUENCE [LARGE SCALE GENOMIC DNA]</scope>
    <source>
        <strain evidence="8 9">KSS12</strain>
    </source>
</reference>
<dbReference type="Pfam" id="PF03916">
    <property type="entry name" value="NrfD"/>
    <property type="match status" value="1"/>
</dbReference>
<keyword evidence="5 7" id="KW-1133">Transmembrane helix</keyword>
<evidence type="ECO:0000256" key="4">
    <source>
        <dbReference type="ARBA" id="ARBA00022692"/>
    </source>
</evidence>
<evidence type="ECO:0000256" key="3">
    <source>
        <dbReference type="ARBA" id="ARBA00022475"/>
    </source>
</evidence>
<organism evidence="8 9">
    <name type="scientific">Rhizosaccharibacter radicis</name>
    <dbReference type="NCBI Taxonomy" id="2782605"/>
    <lineage>
        <taxon>Bacteria</taxon>
        <taxon>Pseudomonadati</taxon>
        <taxon>Pseudomonadota</taxon>
        <taxon>Alphaproteobacteria</taxon>
        <taxon>Acetobacterales</taxon>
        <taxon>Acetobacteraceae</taxon>
        <taxon>Rhizosaccharibacter</taxon>
    </lineage>
</organism>
<dbReference type="EMBL" id="JAMZEJ010000001">
    <property type="protein sequence ID" value="MCQ8239486.1"/>
    <property type="molecule type" value="Genomic_DNA"/>
</dbReference>
<feature type="transmembrane region" description="Helical" evidence="7">
    <location>
        <begin position="400"/>
        <end position="420"/>
    </location>
</feature>
<keyword evidence="3" id="KW-1003">Cell membrane</keyword>
<evidence type="ECO:0000313" key="8">
    <source>
        <dbReference type="EMBL" id="MCQ8239486.1"/>
    </source>
</evidence>
<keyword evidence="6 7" id="KW-0472">Membrane</keyword>
<feature type="transmembrane region" description="Helical" evidence="7">
    <location>
        <begin position="549"/>
        <end position="572"/>
    </location>
</feature>
<feature type="transmembrane region" description="Helical" evidence="7">
    <location>
        <begin position="258"/>
        <end position="278"/>
    </location>
</feature>
<feature type="transmembrane region" description="Helical" evidence="7">
    <location>
        <begin position="440"/>
        <end position="466"/>
    </location>
</feature>
<dbReference type="InterPro" id="IPR005614">
    <property type="entry name" value="NrfD-like"/>
</dbReference>
<feature type="transmembrane region" description="Helical" evidence="7">
    <location>
        <begin position="119"/>
        <end position="141"/>
    </location>
</feature>
<feature type="transmembrane region" description="Helical" evidence="7">
    <location>
        <begin position="592"/>
        <end position="614"/>
    </location>
</feature>
<keyword evidence="4 7" id="KW-0812">Transmembrane</keyword>
<comment type="similarity">
    <text evidence="2">Belongs to the NrfD family.</text>
</comment>
<evidence type="ECO:0000256" key="1">
    <source>
        <dbReference type="ARBA" id="ARBA00004651"/>
    </source>
</evidence>
<dbReference type="Proteomes" id="UP001524547">
    <property type="component" value="Unassembled WGS sequence"/>
</dbReference>
<feature type="transmembrane region" description="Helical" evidence="7">
    <location>
        <begin position="298"/>
        <end position="317"/>
    </location>
</feature>
<protein>
    <submittedName>
        <fullName evidence="8">DUF3341 domain-containing protein</fullName>
    </submittedName>
</protein>
<feature type="transmembrane region" description="Helical" evidence="7">
    <location>
        <begin position="161"/>
        <end position="181"/>
    </location>
</feature>
<feature type="transmembrane region" description="Helical" evidence="7">
    <location>
        <begin position="86"/>
        <end position="107"/>
    </location>
</feature>
<evidence type="ECO:0000256" key="5">
    <source>
        <dbReference type="ARBA" id="ARBA00022989"/>
    </source>
</evidence>
<proteinExistence type="inferred from homology"/>
<evidence type="ECO:0000256" key="6">
    <source>
        <dbReference type="ARBA" id="ARBA00023136"/>
    </source>
</evidence>
<dbReference type="PANTHER" id="PTHR43044">
    <property type="match status" value="1"/>
</dbReference>